<comment type="catalytic activity">
    <reaction evidence="1">
        <text>Hydrolyzes the link between N-acetylmuramoyl residues and L-amino acid residues in certain cell-wall glycopeptides.</text>
        <dbReference type="EC" id="3.5.1.28"/>
    </reaction>
</comment>
<name>A0A318ED12_9GAMM</name>
<evidence type="ECO:0000256" key="7">
    <source>
        <dbReference type="ARBA" id="ARBA00022723"/>
    </source>
</evidence>
<comment type="cofactor">
    <cofactor evidence="2">
        <name>Zn(2+)</name>
        <dbReference type="ChEBI" id="CHEBI:29105"/>
    </cofactor>
</comment>
<dbReference type="SMART" id="SM00644">
    <property type="entry name" value="Ami_2"/>
    <property type="match status" value="1"/>
</dbReference>
<dbReference type="CDD" id="cd06583">
    <property type="entry name" value="PGRP"/>
    <property type="match status" value="1"/>
</dbReference>
<protein>
    <recommendedName>
        <fullName evidence="11">1,6-anhydro-N-acetylmuramyl-L-alanine amidase AmpD</fullName>
        <ecNumber evidence="5">3.5.1.28</ecNumber>
    </recommendedName>
    <alternativeName>
        <fullName evidence="12">N-acetylmuramoyl-L-alanine amidase</fullName>
    </alternativeName>
</protein>
<dbReference type="Gene3D" id="3.40.80.10">
    <property type="entry name" value="Peptidoglycan recognition protein-like"/>
    <property type="match status" value="1"/>
</dbReference>
<dbReference type="InterPro" id="IPR002502">
    <property type="entry name" value="Amidase_domain"/>
</dbReference>
<comment type="similarity">
    <text evidence="4">Belongs to the N-acetylmuramoyl-L-alanine amidase 2 family.</text>
</comment>
<feature type="domain" description="N-acetylmuramoyl-L-alanine amidase" evidence="14">
    <location>
        <begin position="29"/>
        <end position="180"/>
    </location>
</feature>
<evidence type="ECO:0000313" key="16">
    <source>
        <dbReference type="Proteomes" id="UP000248330"/>
    </source>
</evidence>
<dbReference type="GO" id="GO:0005737">
    <property type="term" value="C:cytoplasm"/>
    <property type="evidence" value="ECO:0007669"/>
    <property type="project" value="UniProtKB-SubCell"/>
</dbReference>
<dbReference type="OrthoDB" id="9794842at2"/>
<dbReference type="EC" id="3.5.1.28" evidence="5"/>
<evidence type="ECO:0000313" key="15">
    <source>
        <dbReference type="EMBL" id="PXV70447.1"/>
    </source>
</evidence>
<keyword evidence="16" id="KW-1185">Reference proteome</keyword>
<dbReference type="Proteomes" id="UP000248330">
    <property type="component" value="Unassembled WGS sequence"/>
</dbReference>
<dbReference type="SUPFAM" id="SSF55846">
    <property type="entry name" value="N-acetylmuramoyl-L-alanine amidase-like"/>
    <property type="match status" value="1"/>
</dbReference>
<evidence type="ECO:0000256" key="12">
    <source>
        <dbReference type="ARBA" id="ARBA00042615"/>
    </source>
</evidence>
<dbReference type="GO" id="GO:0009253">
    <property type="term" value="P:peptidoglycan catabolic process"/>
    <property type="evidence" value="ECO:0007669"/>
    <property type="project" value="InterPro"/>
</dbReference>
<evidence type="ECO:0000256" key="2">
    <source>
        <dbReference type="ARBA" id="ARBA00001947"/>
    </source>
</evidence>
<proteinExistence type="inferred from homology"/>
<evidence type="ECO:0000256" key="10">
    <source>
        <dbReference type="ARBA" id="ARBA00023316"/>
    </source>
</evidence>
<dbReference type="GO" id="GO:0009254">
    <property type="term" value="P:peptidoglycan turnover"/>
    <property type="evidence" value="ECO:0007669"/>
    <property type="project" value="TreeGrafter"/>
</dbReference>
<keyword evidence="9" id="KW-0862">Zinc</keyword>
<gene>
    <name evidence="15" type="ORF">C8D93_102306</name>
</gene>
<dbReference type="EMBL" id="QICN01000002">
    <property type="protein sequence ID" value="PXV70447.1"/>
    <property type="molecule type" value="Genomic_DNA"/>
</dbReference>
<dbReference type="InterPro" id="IPR051206">
    <property type="entry name" value="NAMLAA_amidase_2"/>
</dbReference>
<dbReference type="GO" id="GO:0071555">
    <property type="term" value="P:cell wall organization"/>
    <property type="evidence" value="ECO:0007669"/>
    <property type="project" value="UniProtKB-KW"/>
</dbReference>
<evidence type="ECO:0000259" key="14">
    <source>
        <dbReference type="SMART" id="SM00644"/>
    </source>
</evidence>
<dbReference type="FunFam" id="3.40.80.10:FF:000002">
    <property type="entry name" value="1,6-anhydro-N-acetylmuramyl-L-alanine amidase"/>
    <property type="match status" value="1"/>
</dbReference>
<dbReference type="GO" id="GO:0008745">
    <property type="term" value="F:N-acetylmuramoyl-L-alanine amidase activity"/>
    <property type="evidence" value="ECO:0007669"/>
    <property type="project" value="UniProtKB-EC"/>
</dbReference>
<comment type="caution">
    <text evidence="15">The sequence shown here is derived from an EMBL/GenBank/DDBJ whole genome shotgun (WGS) entry which is preliminary data.</text>
</comment>
<dbReference type="PANTHER" id="PTHR30417:SF4">
    <property type="entry name" value="1,6-ANHYDRO-N-ACETYLMURAMYL-L-ALANINE AMIDASE AMPD"/>
    <property type="match status" value="1"/>
</dbReference>
<evidence type="ECO:0000256" key="4">
    <source>
        <dbReference type="ARBA" id="ARBA00007553"/>
    </source>
</evidence>
<dbReference type="GO" id="GO:0046872">
    <property type="term" value="F:metal ion binding"/>
    <property type="evidence" value="ECO:0007669"/>
    <property type="project" value="UniProtKB-KW"/>
</dbReference>
<keyword evidence="10" id="KW-0961">Cell wall biogenesis/degradation</keyword>
<evidence type="ECO:0000256" key="5">
    <source>
        <dbReference type="ARBA" id="ARBA00011901"/>
    </source>
</evidence>
<evidence type="ECO:0000256" key="3">
    <source>
        <dbReference type="ARBA" id="ARBA00004496"/>
    </source>
</evidence>
<keyword evidence="6" id="KW-0963">Cytoplasm</keyword>
<sequence length="193" mass="21235">MSAQTRAAGKGSPRVSADGWLAGARRLPSPNCDDRPPGESVSLLVIHGISMPPGTFGGPGIDALFCNTLDPDEHPAFAEVAALRVSAHLLIRRDGRVTQYVPFERRAWHAGVSRFDGRERCNDFSIGIELEGTDTRAYTQRQYRRLARVIAAIRQRYPAIVPQRIVGHSDIAPGRKTDPGPSFDWQRLRALIA</sequence>
<keyword evidence="8" id="KW-0378">Hydrolase</keyword>
<dbReference type="Pfam" id="PF01510">
    <property type="entry name" value="Amidase_2"/>
    <property type="match status" value="1"/>
</dbReference>
<dbReference type="RefSeq" id="WP_110264107.1">
    <property type="nucleotide sequence ID" value="NZ_CAKZQT010000020.1"/>
</dbReference>
<dbReference type="InterPro" id="IPR036505">
    <property type="entry name" value="Amidase/PGRP_sf"/>
</dbReference>
<evidence type="ECO:0000256" key="11">
    <source>
        <dbReference type="ARBA" id="ARBA00039257"/>
    </source>
</evidence>
<evidence type="ECO:0000256" key="13">
    <source>
        <dbReference type="SAM" id="MobiDB-lite"/>
    </source>
</evidence>
<feature type="region of interest" description="Disordered" evidence="13">
    <location>
        <begin position="1"/>
        <end position="20"/>
    </location>
</feature>
<accession>A0A318ED12</accession>
<evidence type="ECO:0000256" key="1">
    <source>
        <dbReference type="ARBA" id="ARBA00001561"/>
    </source>
</evidence>
<organism evidence="15 16">
    <name type="scientific">Sinimarinibacterium flocculans</name>
    <dbReference type="NCBI Taxonomy" id="985250"/>
    <lineage>
        <taxon>Bacteria</taxon>
        <taxon>Pseudomonadati</taxon>
        <taxon>Pseudomonadota</taxon>
        <taxon>Gammaproteobacteria</taxon>
        <taxon>Nevskiales</taxon>
        <taxon>Nevskiaceae</taxon>
        <taxon>Sinimarinibacterium</taxon>
    </lineage>
</organism>
<comment type="subcellular location">
    <subcellularLocation>
        <location evidence="3">Cytoplasm</location>
    </subcellularLocation>
</comment>
<dbReference type="PANTHER" id="PTHR30417">
    <property type="entry name" value="N-ACETYLMURAMOYL-L-ALANINE AMIDASE AMID"/>
    <property type="match status" value="1"/>
</dbReference>
<reference evidence="15 16" key="1">
    <citation type="submission" date="2018-04" db="EMBL/GenBank/DDBJ databases">
        <title>Genomic Encyclopedia of Type Strains, Phase IV (KMG-IV): sequencing the most valuable type-strain genomes for metagenomic binning, comparative biology and taxonomic classification.</title>
        <authorList>
            <person name="Goeker M."/>
        </authorList>
    </citation>
    <scope>NUCLEOTIDE SEQUENCE [LARGE SCALE GENOMIC DNA]</scope>
    <source>
        <strain evidence="15 16">DSM 104150</strain>
    </source>
</reference>
<evidence type="ECO:0000256" key="9">
    <source>
        <dbReference type="ARBA" id="ARBA00022833"/>
    </source>
</evidence>
<dbReference type="NCBIfam" id="NF008758">
    <property type="entry name" value="PRK11789.1"/>
    <property type="match status" value="1"/>
</dbReference>
<evidence type="ECO:0000256" key="8">
    <source>
        <dbReference type="ARBA" id="ARBA00022801"/>
    </source>
</evidence>
<keyword evidence="7" id="KW-0479">Metal-binding</keyword>
<evidence type="ECO:0000256" key="6">
    <source>
        <dbReference type="ARBA" id="ARBA00022490"/>
    </source>
</evidence>
<dbReference type="AlphaFoldDB" id="A0A318ED12"/>